<reference evidence="2 3" key="1">
    <citation type="journal article" date="2009" name="Nat. Genet.">
        <title>The genome of the cucumber, Cucumis sativus L.</title>
        <authorList>
            <person name="Huang S."/>
            <person name="Li R."/>
            <person name="Zhang Z."/>
            <person name="Li L."/>
            <person name="Gu X."/>
            <person name="Fan W."/>
            <person name="Lucas W.J."/>
            <person name="Wang X."/>
            <person name="Xie B."/>
            <person name="Ni P."/>
            <person name="Ren Y."/>
            <person name="Zhu H."/>
            <person name="Li J."/>
            <person name="Lin K."/>
            <person name="Jin W."/>
            <person name="Fei Z."/>
            <person name="Li G."/>
            <person name="Staub J."/>
            <person name="Kilian A."/>
            <person name="van der Vossen E.A."/>
            <person name="Wu Y."/>
            <person name="Guo J."/>
            <person name="He J."/>
            <person name="Jia Z."/>
            <person name="Ren Y."/>
            <person name="Tian G."/>
            <person name="Lu Y."/>
            <person name="Ruan J."/>
            <person name="Qian W."/>
            <person name="Wang M."/>
            <person name="Huang Q."/>
            <person name="Li B."/>
            <person name="Xuan Z."/>
            <person name="Cao J."/>
            <person name="Asan"/>
            <person name="Wu Z."/>
            <person name="Zhang J."/>
            <person name="Cai Q."/>
            <person name="Bai Y."/>
            <person name="Zhao B."/>
            <person name="Han Y."/>
            <person name="Li Y."/>
            <person name="Li X."/>
            <person name="Wang S."/>
            <person name="Shi Q."/>
            <person name="Liu S."/>
            <person name="Cho W.K."/>
            <person name="Kim J.Y."/>
            <person name="Xu Y."/>
            <person name="Heller-Uszynska K."/>
            <person name="Miao H."/>
            <person name="Cheng Z."/>
            <person name="Zhang S."/>
            <person name="Wu J."/>
            <person name="Yang Y."/>
            <person name="Kang H."/>
            <person name="Li M."/>
            <person name="Liang H."/>
            <person name="Ren X."/>
            <person name="Shi Z."/>
            <person name="Wen M."/>
            <person name="Jian M."/>
            <person name="Yang H."/>
            <person name="Zhang G."/>
            <person name="Yang Z."/>
            <person name="Chen R."/>
            <person name="Liu S."/>
            <person name="Li J."/>
            <person name="Ma L."/>
            <person name="Liu H."/>
            <person name="Zhou Y."/>
            <person name="Zhao J."/>
            <person name="Fang X."/>
            <person name="Li G."/>
            <person name="Fang L."/>
            <person name="Li Y."/>
            <person name="Liu D."/>
            <person name="Zheng H."/>
            <person name="Zhang Y."/>
            <person name="Qin N."/>
            <person name="Li Z."/>
            <person name="Yang G."/>
            <person name="Yang S."/>
            <person name="Bolund L."/>
            <person name="Kristiansen K."/>
            <person name="Zheng H."/>
            <person name="Li S."/>
            <person name="Zhang X."/>
            <person name="Yang H."/>
            <person name="Wang J."/>
            <person name="Sun R."/>
            <person name="Zhang B."/>
            <person name="Jiang S."/>
            <person name="Wang J."/>
            <person name="Du Y."/>
            <person name="Li S."/>
        </authorList>
    </citation>
    <scope>NUCLEOTIDE SEQUENCE [LARGE SCALE GENOMIC DNA]</scope>
    <source>
        <strain evidence="3">cv. 9930</strain>
    </source>
</reference>
<accession>A0A0A0LEX4</accession>
<sequence>MERKGAADQNTQKSKNTKPLFIDQPNKILHINYKQKKKPQTPNQNSLLQFSLNFFLLIKTFPPIPSLLLQSDSAQSSLHLKVIWFRHSTYIWCTELLSLVPNYPSPVICIQILQWRNSAG</sequence>
<dbReference type="AlphaFoldDB" id="A0A0A0LEX4"/>
<evidence type="ECO:0000256" key="1">
    <source>
        <dbReference type="SAM" id="MobiDB-lite"/>
    </source>
</evidence>
<proteinExistence type="predicted"/>
<dbReference type="Proteomes" id="UP000029981">
    <property type="component" value="Chromosome 3"/>
</dbReference>
<reference evidence="2 3" key="4">
    <citation type="journal article" date="2011" name="BMC Genomics">
        <title>RNA-Seq improves annotation of protein-coding genes in the cucumber genome.</title>
        <authorList>
            <person name="Li Z."/>
            <person name="Zhang Z."/>
            <person name="Yan P."/>
            <person name="Huang S."/>
            <person name="Fei Z."/>
            <person name="Lin K."/>
        </authorList>
    </citation>
    <scope>NUCLEOTIDE SEQUENCE [LARGE SCALE GENOMIC DNA]</scope>
    <source>
        <strain evidence="3">cv. 9930</strain>
    </source>
</reference>
<organism evidence="2 3">
    <name type="scientific">Cucumis sativus</name>
    <name type="common">Cucumber</name>
    <dbReference type="NCBI Taxonomy" id="3659"/>
    <lineage>
        <taxon>Eukaryota</taxon>
        <taxon>Viridiplantae</taxon>
        <taxon>Streptophyta</taxon>
        <taxon>Embryophyta</taxon>
        <taxon>Tracheophyta</taxon>
        <taxon>Spermatophyta</taxon>
        <taxon>Magnoliopsida</taxon>
        <taxon>eudicotyledons</taxon>
        <taxon>Gunneridae</taxon>
        <taxon>Pentapetalae</taxon>
        <taxon>rosids</taxon>
        <taxon>fabids</taxon>
        <taxon>Cucurbitales</taxon>
        <taxon>Cucurbitaceae</taxon>
        <taxon>Benincaseae</taxon>
        <taxon>Cucumis</taxon>
    </lineage>
</organism>
<reference evidence="2 3" key="2">
    <citation type="journal article" date="2009" name="PLoS ONE">
        <title>An integrated genetic and cytogenetic map of the cucumber genome.</title>
        <authorList>
            <person name="Ren Y."/>
            <person name="Zhang Z."/>
            <person name="Liu J."/>
            <person name="Staub J.E."/>
            <person name="Han Y."/>
            <person name="Cheng Z."/>
            <person name="Li X."/>
            <person name="Lu J."/>
            <person name="Miao H."/>
            <person name="Kang H."/>
            <person name="Xie B."/>
            <person name="Gu X."/>
            <person name="Wang X."/>
            <person name="Du Y."/>
            <person name="Jin W."/>
            <person name="Huang S."/>
        </authorList>
    </citation>
    <scope>NUCLEOTIDE SEQUENCE [LARGE SCALE GENOMIC DNA]</scope>
    <source>
        <strain evidence="3">cv. 9930</strain>
    </source>
</reference>
<evidence type="ECO:0000313" key="3">
    <source>
        <dbReference type="Proteomes" id="UP000029981"/>
    </source>
</evidence>
<reference evidence="2 3" key="3">
    <citation type="journal article" date="2010" name="BMC Genomics">
        <title>Transcriptome sequencing and comparative analysis of cucumber flowers with different sex types.</title>
        <authorList>
            <person name="Guo S."/>
            <person name="Zheng Y."/>
            <person name="Joung J.G."/>
            <person name="Liu S."/>
            <person name="Zhang Z."/>
            <person name="Crasta O.R."/>
            <person name="Sobral B.W."/>
            <person name="Xu Y."/>
            <person name="Huang S."/>
            <person name="Fei Z."/>
        </authorList>
    </citation>
    <scope>NUCLEOTIDE SEQUENCE [LARGE SCALE GENOMIC DNA]</scope>
    <source>
        <strain evidence="3">cv. 9930</strain>
    </source>
</reference>
<protein>
    <submittedName>
        <fullName evidence="2">Uncharacterized protein</fullName>
    </submittedName>
</protein>
<evidence type="ECO:0000313" key="2">
    <source>
        <dbReference type="EMBL" id="KGN59459.1"/>
    </source>
</evidence>
<dbReference type="Gramene" id="KGN59459">
    <property type="protein sequence ID" value="KGN59459"/>
    <property type="gene ID" value="Csa_3G822110"/>
</dbReference>
<name>A0A0A0LEX4_CUCSA</name>
<feature type="region of interest" description="Disordered" evidence="1">
    <location>
        <begin position="1"/>
        <end position="22"/>
    </location>
</feature>
<dbReference type="EMBL" id="CM002924">
    <property type="protein sequence ID" value="KGN59459.1"/>
    <property type="molecule type" value="Genomic_DNA"/>
</dbReference>
<keyword evidence="3" id="KW-1185">Reference proteome</keyword>
<gene>
    <name evidence="2" type="ORF">Csa_3G822110</name>
</gene>